<keyword evidence="2" id="KW-1185">Reference proteome</keyword>
<evidence type="ECO:0000313" key="1">
    <source>
        <dbReference type="EMBL" id="GAA0553608.1"/>
    </source>
</evidence>
<dbReference type="EMBL" id="BAAAEO010000003">
    <property type="protein sequence ID" value="GAA0553608.1"/>
    <property type="molecule type" value="Genomic_DNA"/>
</dbReference>
<sequence>MIPAIVAALAQHGCSITLQPPLTLKLFGTAVPLALLQQAELEQPNILNWLIYTDTTDIVPSLLQGLGATYEDIRFVCQQLEQHNRYQQLQLLAQYRAVWQQAAAIIAVEHQKAGAGIKAANTWLRTLRT</sequence>
<name>A0ABN1DVX6_9GAMM</name>
<accession>A0ABN1DVX6</accession>
<gene>
    <name evidence="1" type="ORF">GCM10009098_21690</name>
</gene>
<reference evidence="1 2" key="1">
    <citation type="journal article" date="2019" name="Int. J. Syst. Evol. Microbiol.">
        <title>The Global Catalogue of Microorganisms (GCM) 10K type strain sequencing project: providing services to taxonomists for standard genome sequencing and annotation.</title>
        <authorList>
            <consortium name="The Broad Institute Genomics Platform"/>
            <consortium name="The Broad Institute Genome Sequencing Center for Infectious Disease"/>
            <person name="Wu L."/>
            <person name="Ma J."/>
        </authorList>
    </citation>
    <scope>NUCLEOTIDE SEQUENCE [LARGE SCALE GENOMIC DNA]</scope>
    <source>
        <strain evidence="1 2">JCM 14331</strain>
    </source>
</reference>
<evidence type="ECO:0000313" key="2">
    <source>
        <dbReference type="Proteomes" id="UP001501169"/>
    </source>
</evidence>
<dbReference type="RefSeq" id="WP_226767055.1">
    <property type="nucleotide sequence ID" value="NZ_BAAAEO010000003.1"/>
</dbReference>
<organism evidence="1 2">
    <name type="scientific">Rheinheimera aquimaris</name>
    <dbReference type="NCBI Taxonomy" id="412437"/>
    <lineage>
        <taxon>Bacteria</taxon>
        <taxon>Pseudomonadati</taxon>
        <taxon>Pseudomonadota</taxon>
        <taxon>Gammaproteobacteria</taxon>
        <taxon>Chromatiales</taxon>
        <taxon>Chromatiaceae</taxon>
        <taxon>Rheinheimera</taxon>
    </lineage>
</organism>
<dbReference type="Proteomes" id="UP001501169">
    <property type="component" value="Unassembled WGS sequence"/>
</dbReference>
<proteinExistence type="predicted"/>
<protein>
    <submittedName>
        <fullName evidence="1">Uncharacterized protein</fullName>
    </submittedName>
</protein>
<comment type="caution">
    <text evidence="1">The sequence shown here is derived from an EMBL/GenBank/DDBJ whole genome shotgun (WGS) entry which is preliminary data.</text>
</comment>